<organism evidence="2 3">
    <name type="scientific">Aromatoleum diolicum</name>
    <dbReference type="NCBI Taxonomy" id="75796"/>
    <lineage>
        <taxon>Bacteria</taxon>
        <taxon>Pseudomonadati</taxon>
        <taxon>Pseudomonadota</taxon>
        <taxon>Betaproteobacteria</taxon>
        <taxon>Rhodocyclales</taxon>
        <taxon>Rhodocyclaceae</taxon>
        <taxon>Aromatoleum</taxon>
    </lineage>
</organism>
<dbReference type="RefSeq" id="WP_169261148.1">
    <property type="nucleotide sequence ID" value="NZ_WTVQ01000024.1"/>
</dbReference>
<gene>
    <name evidence="2" type="ORF">GPA25_14625</name>
</gene>
<evidence type="ECO:0000256" key="1">
    <source>
        <dbReference type="SAM" id="SignalP"/>
    </source>
</evidence>
<feature type="chain" id="PRO_5045224865" description="NHL repeat containing protein" evidence="1">
    <location>
        <begin position="27"/>
        <end position="411"/>
    </location>
</feature>
<feature type="signal peptide" evidence="1">
    <location>
        <begin position="1"/>
        <end position="26"/>
    </location>
</feature>
<evidence type="ECO:0000313" key="3">
    <source>
        <dbReference type="Proteomes" id="UP000648984"/>
    </source>
</evidence>
<dbReference type="EMBL" id="WTVQ01000024">
    <property type="protein sequence ID" value="NMG76001.1"/>
    <property type="molecule type" value="Genomic_DNA"/>
</dbReference>
<name>A0ABX1QG96_9RHOO</name>
<evidence type="ECO:0000313" key="2">
    <source>
        <dbReference type="EMBL" id="NMG76001.1"/>
    </source>
</evidence>
<evidence type="ECO:0008006" key="4">
    <source>
        <dbReference type="Google" id="ProtNLM"/>
    </source>
</evidence>
<sequence>MPRTALTWLNRISLAALVLHVPPAVADWRQERWVVEDFTKVLGEGPDGGPVAQAGGDVHSMCADQMGRLFLSSGQFIDVVTAEGMRSRVAGTGQPGYRDGPAHEAQFRLGFKSYYGAHNLACGPNGVFVSDGGNRRIRRLHKRDGKWQVDTWAGGGKRRMKPGDTAAPQEVMFRGTISVAVTTSGQVTVADDGGYFRVSPDGRTIRYVGPWPATMAPKTNVAPKLNVMMGDADSRGSVYFVSRTPHFVVRIDPDDAAVHLAGRFVETRTRLSIGDGPPREAFFDTPSSLAVQPDGSAVYVCGGDEYDIRRVPADGTGTTATLMNNGRWGIASVHPNRSRGPAVVKAGAGGRLRPEGELTGLMVSHLIGRDAEGNLYGSINFWTGMTQFVEGHGLLGTRIFRLRREPARGSP</sequence>
<accession>A0ABX1QG96</accession>
<keyword evidence="1" id="KW-0732">Signal</keyword>
<protein>
    <recommendedName>
        <fullName evidence="4">NHL repeat containing protein</fullName>
    </recommendedName>
</protein>
<comment type="caution">
    <text evidence="2">The sequence shown here is derived from an EMBL/GenBank/DDBJ whole genome shotgun (WGS) entry which is preliminary data.</text>
</comment>
<keyword evidence="3" id="KW-1185">Reference proteome</keyword>
<reference evidence="2 3" key="1">
    <citation type="submission" date="2019-12" db="EMBL/GenBank/DDBJ databases">
        <title>Comparative genomics gives insights into the taxonomy of the Azoarcus-Aromatoleum group and reveals separate origins of nif in the plant-associated Azoarcus and non-plant-associated Aromatoleum sub-groups.</title>
        <authorList>
            <person name="Lafos M."/>
            <person name="Maluk M."/>
            <person name="Batista M."/>
            <person name="Junghare M."/>
            <person name="Carmona M."/>
            <person name="Faoro H."/>
            <person name="Cruz L.M."/>
            <person name="Battistoni F."/>
            <person name="De Souza E."/>
            <person name="Pedrosa F."/>
            <person name="Chen W.-M."/>
            <person name="Poole P.S."/>
            <person name="Dixon R.A."/>
            <person name="James E.K."/>
        </authorList>
    </citation>
    <scope>NUCLEOTIDE SEQUENCE [LARGE SCALE GENOMIC DNA]</scope>
    <source>
        <strain evidence="2 3">22Lin</strain>
    </source>
</reference>
<dbReference type="Gene3D" id="2.120.10.30">
    <property type="entry name" value="TolB, C-terminal domain"/>
    <property type="match status" value="2"/>
</dbReference>
<dbReference type="SUPFAM" id="SSF63829">
    <property type="entry name" value="Calcium-dependent phosphotriesterase"/>
    <property type="match status" value="1"/>
</dbReference>
<proteinExistence type="predicted"/>
<dbReference type="InterPro" id="IPR011042">
    <property type="entry name" value="6-blade_b-propeller_TolB-like"/>
</dbReference>
<dbReference type="Proteomes" id="UP000648984">
    <property type="component" value="Unassembled WGS sequence"/>
</dbReference>